<protein>
    <recommendedName>
        <fullName evidence="2">Disease resistance protein RPS4B/Roq1-like leucine-rich repeats domain-containing protein</fullName>
    </recommendedName>
</protein>
<dbReference type="InterPro" id="IPR032675">
    <property type="entry name" value="LRR_dom_sf"/>
</dbReference>
<keyword evidence="4" id="KW-1185">Reference proteome</keyword>
<name>A0A540L0B1_MALBA</name>
<dbReference type="SUPFAM" id="SSF52058">
    <property type="entry name" value="L domain-like"/>
    <property type="match status" value="1"/>
</dbReference>
<gene>
    <name evidence="3" type="ORF">C1H46_034730</name>
</gene>
<evidence type="ECO:0000313" key="4">
    <source>
        <dbReference type="Proteomes" id="UP000315295"/>
    </source>
</evidence>
<accession>A0A540L0B1</accession>
<dbReference type="AlphaFoldDB" id="A0A540L0B1"/>
<sequence length="398" mass="44556">MFLTKTPNFSGIPNLEILNLEGCTSLVEVDHSVEFLQKLSRLNLKGCRNLTLFPRSISLKCLESIYLSDCGKLEHLPEIAGKMGSLTWMDVSRTAIKELPSSIGYLTGLQTLLLLGCENLTTLPFSIYELQHLKVVYLHGCPNLVTFPRGNLSEINFLGTLDGVSTLFRLDLSGSNFVIFPVSITRCISLRILYLHGCKRLEEIPELPPKVGWLDASGCVSLEGFSKLSNIMEPKELQMISWMDLSNCRRLFDNLARDGEKMKNKSVNDQASPFSDFLLMSSQQSKFQELDESTCPQPPSQCRVSFQLPFNSSLCVKSFGAHLVMPKNISISMEVLVHEVTAKREMIGEEIGSPVVVMKESDDDDDNVGNEELEDNYFSCGHEEEDLEAIFENSLVTF</sequence>
<dbReference type="PANTHER" id="PTHR47186:SF63">
    <property type="entry name" value="C-JID DOMAIN-CONTAINING PROTEIN"/>
    <property type="match status" value="1"/>
</dbReference>
<dbReference type="Proteomes" id="UP000315295">
    <property type="component" value="Unassembled WGS sequence"/>
</dbReference>
<keyword evidence="1" id="KW-0611">Plant defense</keyword>
<dbReference type="InterPro" id="IPR058546">
    <property type="entry name" value="RPS4B/Roq1-like_LRR"/>
</dbReference>
<dbReference type="EMBL" id="VIEB01000843">
    <property type="protein sequence ID" value="TQD79702.1"/>
    <property type="molecule type" value="Genomic_DNA"/>
</dbReference>
<organism evidence="3 4">
    <name type="scientific">Malus baccata</name>
    <name type="common">Siberian crab apple</name>
    <name type="synonym">Pyrus baccata</name>
    <dbReference type="NCBI Taxonomy" id="106549"/>
    <lineage>
        <taxon>Eukaryota</taxon>
        <taxon>Viridiplantae</taxon>
        <taxon>Streptophyta</taxon>
        <taxon>Embryophyta</taxon>
        <taxon>Tracheophyta</taxon>
        <taxon>Spermatophyta</taxon>
        <taxon>Magnoliopsida</taxon>
        <taxon>eudicotyledons</taxon>
        <taxon>Gunneridae</taxon>
        <taxon>Pentapetalae</taxon>
        <taxon>rosids</taxon>
        <taxon>fabids</taxon>
        <taxon>Rosales</taxon>
        <taxon>Rosaceae</taxon>
        <taxon>Amygdaloideae</taxon>
        <taxon>Maleae</taxon>
        <taxon>Malus</taxon>
    </lineage>
</organism>
<evidence type="ECO:0000259" key="2">
    <source>
        <dbReference type="Pfam" id="PF23286"/>
    </source>
</evidence>
<dbReference type="Gene3D" id="3.80.10.10">
    <property type="entry name" value="Ribonuclease Inhibitor"/>
    <property type="match status" value="2"/>
</dbReference>
<proteinExistence type="predicted"/>
<evidence type="ECO:0000256" key="1">
    <source>
        <dbReference type="ARBA" id="ARBA00022821"/>
    </source>
</evidence>
<reference evidence="3 4" key="1">
    <citation type="journal article" date="2019" name="G3 (Bethesda)">
        <title>Sequencing of a Wild Apple (Malus baccata) Genome Unravels the Differences Between Cultivated and Wild Apple Species Regarding Disease Resistance and Cold Tolerance.</title>
        <authorList>
            <person name="Chen X."/>
        </authorList>
    </citation>
    <scope>NUCLEOTIDE SEQUENCE [LARGE SCALE GENOMIC DNA]</scope>
    <source>
        <strain evidence="4">cv. Shandingzi</strain>
        <tissue evidence="3">Leaves</tissue>
    </source>
</reference>
<feature type="domain" description="Disease resistance protein RPS4B/Roq1-like leucine-rich repeats" evidence="2">
    <location>
        <begin position="59"/>
        <end position="150"/>
    </location>
</feature>
<comment type="caution">
    <text evidence="3">The sequence shown here is derived from an EMBL/GenBank/DDBJ whole genome shotgun (WGS) entry which is preliminary data.</text>
</comment>
<dbReference type="PANTHER" id="PTHR47186">
    <property type="entry name" value="LEUCINE-RICH REPEAT-CONTAINING PROTEIN 57"/>
    <property type="match status" value="1"/>
</dbReference>
<evidence type="ECO:0000313" key="3">
    <source>
        <dbReference type="EMBL" id="TQD79702.1"/>
    </source>
</evidence>
<dbReference type="Pfam" id="PF23286">
    <property type="entry name" value="LRR_13"/>
    <property type="match status" value="1"/>
</dbReference>
<dbReference type="STRING" id="106549.A0A540L0B1"/>